<dbReference type="EMBL" id="CP061854">
    <property type="protein sequence ID" value="QOD55597.1"/>
    <property type="molecule type" value="Genomic_DNA"/>
</dbReference>
<feature type="signal peptide" evidence="1">
    <location>
        <begin position="1"/>
        <end position="19"/>
    </location>
</feature>
<feature type="chain" id="PRO_5032580344" evidence="1">
    <location>
        <begin position="20"/>
        <end position="110"/>
    </location>
</feature>
<sequence length="110" mass="13038">MKRNLIAIISLIMYSNVFADSLEPNYDEIFYTRDEKGVVVAKVNQTIHFKDKIWYLKQVFDYVESDKESVVYQCFNGYPYSPYLNKNKSWTVTDSKLSGCERIRQELTKK</sequence>
<evidence type="ECO:0000256" key="1">
    <source>
        <dbReference type="SAM" id="SignalP"/>
    </source>
</evidence>
<protein>
    <submittedName>
        <fullName evidence="2">Uncharacterized protein</fullName>
    </submittedName>
</protein>
<organism evidence="2 3">
    <name type="scientific">Photobacterium damsela subsp. piscicida</name>
    <name type="common">Pasteurella piscicida</name>
    <dbReference type="NCBI Taxonomy" id="38294"/>
    <lineage>
        <taxon>Bacteria</taxon>
        <taxon>Pseudomonadati</taxon>
        <taxon>Pseudomonadota</taxon>
        <taxon>Gammaproteobacteria</taxon>
        <taxon>Vibrionales</taxon>
        <taxon>Vibrionaceae</taxon>
        <taxon>Photobacterium</taxon>
    </lineage>
</organism>
<dbReference type="AlphaFoldDB" id="A0A7L8A1H5"/>
<reference evidence="2 3" key="1">
    <citation type="submission" date="2020-09" db="EMBL/GenBank/DDBJ databases">
        <title>Complete, closed and curated genome sequences of Photobacterium damselae subsp. piscicida isolates from Australia indicate localised evolution and additional plasmid-borne pathogenicity mechanisms.</title>
        <authorList>
            <person name="Baseggio L."/>
            <person name="Silayeva O."/>
            <person name="Buller N."/>
            <person name="Landos M."/>
            <person name="Engelstaedter J."/>
            <person name="Barnes A.C."/>
        </authorList>
    </citation>
    <scope>NUCLEOTIDE SEQUENCE [LARGE SCALE GENOMIC DNA]</scope>
    <source>
        <strain evidence="2 3">AS-16-0540-1</strain>
    </source>
</reference>
<keyword evidence="1" id="KW-0732">Signal</keyword>
<gene>
    <name evidence="2" type="ORF">IC627_09595</name>
</gene>
<dbReference type="RefSeq" id="WP_191169298.1">
    <property type="nucleotide sequence ID" value="NZ_CP061861.1"/>
</dbReference>
<evidence type="ECO:0000313" key="2">
    <source>
        <dbReference type="EMBL" id="QOD55597.1"/>
    </source>
</evidence>
<proteinExistence type="predicted"/>
<dbReference type="Proteomes" id="UP000516656">
    <property type="component" value="Chromosome 1"/>
</dbReference>
<evidence type="ECO:0000313" key="3">
    <source>
        <dbReference type="Proteomes" id="UP000516656"/>
    </source>
</evidence>
<name>A0A7L8A1H5_PHODP</name>
<accession>A0A7L8A1H5</accession>